<proteinExistence type="inferred from homology"/>
<name>A0AAN1VQ90_TETHN</name>
<organism evidence="12 13">
    <name type="scientific">Tetragenococcus halophilus (strain DSM 20338 / JCM 20259 / NCIMB 9735 / NBRC 12172)</name>
    <name type="common">Pediococcus halophilus</name>
    <dbReference type="NCBI Taxonomy" id="945021"/>
    <lineage>
        <taxon>Bacteria</taxon>
        <taxon>Bacillati</taxon>
        <taxon>Bacillota</taxon>
        <taxon>Bacilli</taxon>
        <taxon>Lactobacillales</taxon>
        <taxon>Enterococcaceae</taxon>
        <taxon>Tetragenococcus</taxon>
    </lineage>
</organism>
<evidence type="ECO:0000256" key="9">
    <source>
        <dbReference type="PIRSR" id="PIRSR005096-1"/>
    </source>
</evidence>
<dbReference type="PANTHER" id="PTHR10091">
    <property type="entry name" value="ALDOSE-1-EPIMERASE"/>
    <property type="match status" value="1"/>
</dbReference>
<dbReference type="InterPro" id="IPR047215">
    <property type="entry name" value="Galactose_mutarotase-like"/>
</dbReference>
<dbReference type="InterPro" id="IPR008183">
    <property type="entry name" value="Aldose_1/G6P_1-epimerase"/>
</dbReference>
<comment type="pathway">
    <text evidence="2 8">Carbohydrate metabolism; hexose metabolism.</text>
</comment>
<sequence>MRKENFGKNTKGQEVFLYTFENEQKMKMTVSNIGAVLTNLWIPDKDGNLRDVVLGYDTVTDYENNGDTHFGATIGRNANRVENARFRLHDKIYRLAKNDGENNLHSGPNGYELRVWAVKKIDEKNNSITFSLISPDKDQGYPGELHLDVTYQLQEIGIKITYSGISNTDTIFNPTNHSYFNLNGHQSGNILNHKLQLNASRYTPIKDEHSIPTGKIVPVEGTPLDFTNKKQIGLDIQKNYPQLKFSQGYDHNFVIDQKADVAAQLEGDQSGILMEIFTDFPGVQFYTSNFLENVQGKEKAVYSRQSGVCLETQFFPNAINEPNFEAPMLKKDEENTYKTVYQFSIAL</sequence>
<keyword evidence="6 8" id="KW-0413">Isomerase</keyword>
<comment type="catalytic activity">
    <reaction evidence="1 8">
        <text>alpha-D-glucose = beta-D-glucose</text>
        <dbReference type="Rhea" id="RHEA:10264"/>
        <dbReference type="ChEBI" id="CHEBI:15903"/>
        <dbReference type="ChEBI" id="CHEBI:17925"/>
        <dbReference type="EC" id="5.1.3.3"/>
    </reaction>
</comment>
<dbReference type="EMBL" id="AP012046">
    <property type="protein sequence ID" value="BAK93767.1"/>
    <property type="molecule type" value="Genomic_DNA"/>
</dbReference>
<dbReference type="GO" id="GO:0030246">
    <property type="term" value="F:carbohydrate binding"/>
    <property type="evidence" value="ECO:0007669"/>
    <property type="project" value="InterPro"/>
</dbReference>
<evidence type="ECO:0000256" key="4">
    <source>
        <dbReference type="ARBA" id="ARBA00013185"/>
    </source>
</evidence>
<evidence type="ECO:0000256" key="3">
    <source>
        <dbReference type="ARBA" id="ARBA00006206"/>
    </source>
</evidence>
<comment type="similarity">
    <text evidence="3 8">Belongs to the aldose epimerase family.</text>
</comment>
<evidence type="ECO:0000313" key="13">
    <source>
        <dbReference type="Proteomes" id="UP000002663"/>
    </source>
</evidence>
<dbReference type="Proteomes" id="UP000002663">
    <property type="component" value="Chromosome"/>
</dbReference>
<dbReference type="CDD" id="cd09019">
    <property type="entry name" value="galactose_mutarotase_like"/>
    <property type="match status" value="1"/>
</dbReference>
<dbReference type="PIRSF" id="PIRSF005096">
    <property type="entry name" value="GALM"/>
    <property type="match status" value="1"/>
</dbReference>
<evidence type="ECO:0000256" key="11">
    <source>
        <dbReference type="PIRSR" id="PIRSR005096-3"/>
    </source>
</evidence>
<evidence type="ECO:0000256" key="10">
    <source>
        <dbReference type="PIRSR" id="PIRSR005096-2"/>
    </source>
</evidence>
<evidence type="ECO:0000256" key="6">
    <source>
        <dbReference type="ARBA" id="ARBA00023235"/>
    </source>
</evidence>
<dbReference type="GO" id="GO:0033499">
    <property type="term" value="P:galactose catabolic process via UDP-galactose, Leloir pathway"/>
    <property type="evidence" value="ECO:0007669"/>
    <property type="project" value="TreeGrafter"/>
</dbReference>
<evidence type="ECO:0000256" key="8">
    <source>
        <dbReference type="PIRNR" id="PIRNR005096"/>
    </source>
</evidence>
<dbReference type="KEGG" id="thl:TEH_04400"/>
<dbReference type="NCBIfam" id="NF008277">
    <property type="entry name" value="PRK11055.1"/>
    <property type="match status" value="1"/>
</dbReference>
<dbReference type="InterPro" id="IPR014718">
    <property type="entry name" value="GH-type_carb-bd"/>
</dbReference>
<dbReference type="InterPro" id="IPR011013">
    <property type="entry name" value="Gal_mutarotase_sf_dom"/>
</dbReference>
<feature type="active site" description="Proton acceptor" evidence="9">
    <location>
        <position position="311"/>
    </location>
</feature>
<evidence type="ECO:0000313" key="12">
    <source>
        <dbReference type="EMBL" id="BAK93767.1"/>
    </source>
</evidence>
<dbReference type="Pfam" id="PF01263">
    <property type="entry name" value="Aldose_epim"/>
    <property type="match status" value="1"/>
</dbReference>
<feature type="active site" description="Proton donor" evidence="9">
    <location>
        <position position="177"/>
    </location>
</feature>
<evidence type="ECO:0000256" key="2">
    <source>
        <dbReference type="ARBA" id="ARBA00005028"/>
    </source>
</evidence>
<dbReference type="GO" id="GO:0006006">
    <property type="term" value="P:glucose metabolic process"/>
    <property type="evidence" value="ECO:0007669"/>
    <property type="project" value="TreeGrafter"/>
</dbReference>
<dbReference type="Gene3D" id="2.70.98.10">
    <property type="match status" value="1"/>
</dbReference>
<dbReference type="InterPro" id="IPR015443">
    <property type="entry name" value="Aldose_1-epimerase"/>
</dbReference>
<dbReference type="EC" id="5.1.3.3" evidence="4 8"/>
<evidence type="ECO:0000256" key="1">
    <source>
        <dbReference type="ARBA" id="ARBA00001614"/>
    </source>
</evidence>
<dbReference type="InterPro" id="IPR018052">
    <property type="entry name" value="Ald1_epimerase_CS"/>
</dbReference>
<dbReference type="RefSeq" id="WP_014123836.1">
    <property type="nucleotide sequence ID" value="NC_016052.1"/>
</dbReference>
<evidence type="ECO:0000256" key="7">
    <source>
        <dbReference type="ARBA" id="ARBA00023277"/>
    </source>
</evidence>
<feature type="binding site" evidence="11">
    <location>
        <begin position="79"/>
        <end position="80"/>
    </location>
    <ligand>
        <name>beta-D-galactose</name>
        <dbReference type="ChEBI" id="CHEBI:27667"/>
    </ligand>
</feature>
<gene>
    <name evidence="12" type="primary">galM</name>
    <name evidence="12" type="ordered locus">TEH_04400</name>
</gene>
<feature type="binding site" evidence="11">
    <location>
        <begin position="177"/>
        <end position="179"/>
    </location>
    <ligand>
        <name>beta-D-galactose</name>
        <dbReference type="ChEBI" id="CHEBI:27667"/>
    </ligand>
</feature>
<dbReference type="PANTHER" id="PTHR10091:SF0">
    <property type="entry name" value="GALACTOSE MUTAROTASE"/>
    <property type="match status" value="1"/>
</dbReference>
<evidence type="ECO:0000256" key="5">
    <source>
        <dbReference type="ARBA" id="ARBA00014165"/>
    </source>
</evidence>
<dbReference type="SUPFAM" id="SSF74650">
    <property type="entry name" value="Galactose mutarotase-like"/>
    <property type="match status" value="1"/>
</dbReference>
<reference evidence="12 13" key="1">
    <citation type="submission" date="2011-01" db="EMBL/GenBank/DDBJ databases">
        <title>Whole genome sequence of Tetragenococcus halophilus NBRC 12172.</title>
        <authorList>
            <person name="Nakazawa H."/>
            <person name="Omata S."/>
            <person name="Koga C."/>
            <person name="Watanabe Y."/>
            <person name="Katano Y."/>
            <person name="Ito N."/>
            <person name="Tsukatani N."/>
            <person name="Ankai A."/>
            <person name="Oguchi A."/>
            <person name="Fukui S."/>
            <person name="Yashiro I."/>
            <person name="Kamata S."/>
            <person name="Hashimoto Y."/>
            <person name="Yamazaki J."/>
            <person name="Taguchi H."/>
            <person name="Tanaka A."/>
            <person name="Koyama T."/>
            <person name="Ichige A."/>
            <person name="Hanya Y."/>
            <person name="Tanikawa S."/>
            <person name="Yamazaki S."/>
            <person name="Fujita N."/>
        </authorList>
    </citation>
    <scope>NUCLEOTIDE SEQUENCE [LARGE SCALE GENOMIC DNA]</scope>
    <source>
        <strain evidence="13">DSM 20338 / JCM 20259 / NCIMB 9735 / NBRC 12172</strain>
    </source>
</reference>
<protein>
    <recommendedName>
        <fullName evidence="5 8">Aldose 1-epimerase</fullName>
        <ecNumber evidence="4 8">5.1.3.3</ecNumber>
    </recommendedName>
</protein>
<dbReference type="GO" id="GO:0004034">
    <property type="term" value="F:aldose 1-epimerase activity"/>
    <property type="evidence" value="ECO:0007669"/>
    <property type="project" value="UniProtKB-EC"/>
</dbReference>
<dbReference type="PROSITE" id="PS00545">
    <property type="entry name" value="ALDOSE_1_EPIMERASE"/>
    <property type="match status" value="1"/>
</dbReference>
<feature type="binding site" evidence="10">
    <location>
        <position position="250"/>
    </location>
    <ligand>
        <name>beta-D-galactose</name>
        <dbReference type="ChEBI" id="CHEBI:27667"/>
    </ligand>
</feature>
<keyword evidence="7 8" id="KW-0119">Carbohydrate metabolism</keyword>
<dbReference type="AlphaFoldDB" id="A0AAN1VQ90"/>
<accession>A0AAN1VQ90</accession>